<dbReference type="EMBL" id="MU853762">
    <property type="protein sequence ID" value="KAK3944024.1"/>
    <property type="molecule type" value="Genomic_DNA"/>
</dbReference>
<dbReference type="AlphaFoldDB" id="A0AAN6NF89"/>
<organism evidence="1 2">
    <name type="scientific">Diplogelasinospora grovesii</name>
    <dbReference type="NCBI Taxonomy" id="303347"/>
    <lineage>
        <taxon>Eukaryota</taxon>
        <taxon>Fungi</taxon>
        <taxon>Dikarya</taxon>
        <taxon>Ascomycota</taxon>
        <taxon>Pezizomycotina</taxon>
        <taxon>Sordariomycetes</taxon>
        <taxon>Sordariomycetidae</taxon>
        <taxon>Sordariales</taxon>
        <taxon>Diplogelasinosporaceae</taxon>
        <taxon>Diplogelasinospora</taxon>
    </lineage>
</organism>
<protein>
    <submittedName>
        <fullName evidence="1">Uncharacterized protein</fullName>
    </submittedName>
</protein>
<accession>A0AAN6NF89</accession>
<keyword evidence="2" id="KW-1185">Reference proteome</keyword>
<comment type="caution">
    <text evidence="1">The sequence shown here is derived from an EMBL/GenBank/DDBJ whole genome shotgun (WGS) entry which is preliminary data.</text>
</comment>
<evidence type="ECO:0000313" key="1">
    <source>
        <dbReference type="EMBL" id="KAK3944024.1"/>
    </source>
</evidence>
<dbReference type="Proteomes" id="UP001303473">
    <property type="component" value="Unassembled WGS sequence"/>
</dbReference>
<proteinExistence type="predicted"/>
<sequence>MEWYAQQTWYTYTPGNRPSYLLERAEELGSILFGIVSALAVEHDTKPAIMSEHWERWPITGLRGLCRTWIFQYRGRYFDLPRDPGHSPHFPRAFRKAPDSEIVRLCFEWAVFGDRLLRCKCLRISVPLLTRHVVPVDSLYESNRLQDLMHVLSTFVRTKDTLPPWYPANGPHEANTVEVLHAISADLWRLREEAQTQNVCSRANTDA</sequence>
<gene>
    <name evidence="1" type="ORF">QBC46DRAFT_404932</name>
</gene>
<evidence type="ECO:0000313" key="2">
    <source>
        <dbReference type="Proteomes" id="UP001303473"/>
    </source>
</evidence>
<name>A0AAN6NF89_9PEZI</name>
<reference evidence="2" key="1">
    <citation type="journal article" date="2023" name="Mol. Phylogenet. Evol.">
        <title>Genome-scale phylogeny and comparative genomics of the fungal order Sordariales.</title>
        <authorList>
            <person name="Hensen N."/>
            <person name="Bonometti L."/>
            <person name="Westerberg I."/>
            <person name="Brannstrom I.O."/>
            <person name="Guillou S."/>
            <person name="Cros-Aarteil S."/>
            <person name="Calhoun S."/>
            <person name="Haridas S."/>
            <person name="Kuo A."/>
            <person name="Mondo S."/>
            <person name="Pangilinan J."/>
            <person name="Riley R."/>
            <person name="LaButti K."/>
            <person name="Andreopoulos B."/>
            <person name="Lipzen A."/>
            <person name="Chen C."/>
            <person name="Yan M."/>
            <person name="Daum C."/>
            <person name="Ng V."/>
            <person name="Clum A."/>
            <person name="Steindorff A."/>
            <person name="Ohm R.A."/>
            <person name="Martin F."/>
            <person name="Silar P."/>
            <person name="Natvig D.O."/>
            <person name="Lalanne C."/>
            <person name="Gautier V."/>
            <person name="Ament-Velasquez S.L."/>
            <person name="Kruys A."/>
            <person name="Hutchinson M.I."/>
            <person name="Powell A.J."/>
            <person name="Barry K."/>
            <person name="Miller A.N."/>
            <person name="Grigoriev I.V."/>
            <person name="Debuchy R."/>
            <person name="Gladieux P."/>
            <person name="Hiltunen Thoren M."/>
            <person name="Johannesson H."/>
        </authorList>
    </citation>
    <scope>NUCLEOTIDE SEQUENCE [LARGE SCALE GENOMIC DNA]</scope>
    <source>
        <strain evidence="2">CBS 340.73</strain>
    </source>
</reference>